<dbReference type="Proteomes" id="UP001235744">
    <property type="component" value="Chromosome"/>
</dbReference>
<organism evidence="3 4">
    <name type="scientific">Streptomyces poriferorum</name>
    <dbReference type="NCBI Taxonomy" id="2798799"/>
    <lineage>
        <taxon>Bacteria</taxon>
        <taxon>Bacillati</taxon>
        <taxon>Actinomycetota</taxon>
        <taxon>Actinomycetes</taxon>
        <taxon>Kitasatosporales</taxon>
        <taxon>Streptomycetaceae</taxon>
        <taxon>Streptomyces</taxon>
    </lineage>
</organism>
<dbReference type="Pfam" id="PF01381">
    <property type="entry name" value="HTH_3"/>
    <property type="match status" value="1"/>
</dbReference>
<dbReference type="PROSITE" id="PS50943">
    <property type="entry name" value="HTH_CROC1"/>
    <property type="match status" value="1"/>
</dbReference>
<accession>A0ABY9IIK5</accession>
<keyword evidence="1" id="KW-0238">DNA-binding</keyword>
<feature type="domain" description="HTH cro/C1-type" evidence="2">
    <location>
        <begin position="11"/>
        <end position="65"/>
    </location>
</feature>
<dbReference type="RefSeq" id="WP_219571150.1">
    <property type="nucleotide sequence ID" value="NZ_CP120988.1"/>
</dbReference>
<protein>
    <submittedName>
        <fullName evidence="3">Helix-turn-helix domain-containing protein</fullName>
    </submittedName>
</protein>
<reference evidence="3 4" key="1">
    <citation type="submission" date="2023-03" db="EMBL/GenBank/DDBJ databases">
        <title>Isolation and description of six Streptomyces strains from soil environments, able to metabolize different microbial glucans.</title>
        <authorList>
            <person name="Widen T."/>
            <person name="Larsbrink J."/>
        </authorList>
    </citation>
    <scope>NUCLEOTIDE SEQUENCE [LARGE SCALE GENOMIC DNA]</scope>
    <source>
        <strain evidence="3 4">Alt2</strain>
    </source>
</reference>
<keyword evidence="4" id="KW-1185">Reference proteome</keyword>
<sequence length="183" mass="19060">MGLNEDVGRRLRTLRRERDLSLSELSRRSRVGKGTLSELESGTRNPTLETLYALTTALGLPLSAVLSDPLPADGPGPAPAGVSGSAVTAVLLERYEDEATVTDVFRISIRAGAVQQSEAHVPGTRESLMVLTGTAVVGPPDDTRTAGPGACAHWPADAPHVYGAPDGDVEGVLFVRSPVAEGP</sequence>
<evidence type="ECO:0000256" key="1">
    <source>
        <dbReference type="ARBA" id="ARBA00023125"/>
    </source>
</evidence>
<dbReference type="CDD" id="cd00093">
    <property type="entry name" value="HTH_XRE"/>
    <property type="match status" value="1"/>
</dbReference>
<gene>
    <name evidence="3" type="ORF">P8A19_01990</name>
</gene>
<dbReference type="InterPro" id="IPR001387">
    <property type="entry name" value="Cro/C1-type_HTH"/>
</dbReference>
<dbReference type="PANTHER" id="PTHR46797:SF1">
    <property type="entry name" value="METHYLPHOSPHONATE SYNTHASE"/>
    <property type="match status" value="1"/>
</dbReference>
<proteinExistence type="predicted"/>
<dbReference type="SMART" id="SM00530">
    <property type="entry name" value="HTH_XRE"/>
    <property type="match status" value="1"/>
</dbReference>
<name>A0ABY9IIK5_9ACTN</name>
<evidence type="ECO:0000259" key="2">
    <source>
        <dbReference type="PROSITE" id="PS50943"/>
    </source>
</evidence>
<dbReference type="EMBL" id="CP120988">
    <property type="protein sequence ID" value="WLQ54284.1"/>
    <property type="molecule type" value="Genomic_DNA"/>
</dbReference>
<evidence type="ECO:0000313" key="3">
    <source>
        <dbReference type="EMBL" id="WLQ54284.1"/>
    </source>
</evidence>
<evidence type="ECO:0000313" key="4">
    <source>
        <dbReference type="Proteomes" id="UP001235744"/>
    </source>
</evidence>
<dbReference type="InterPro" id="IPR050807">
    <property type="entry name" value="TransReg_Diox_bact_type"/>
</dbReference>
<dbReference type="PANTHER" id="PTHR46797">
    <property type="entry name" value="HTH-TYPE TRANSCRIPTIONAL REGULATOR"/>
    <property type="match status" value="1"/>
</dbReference>